<comment type="caution">
    <text evidence="2">The sequence shown here is derived from an EMBL/GenBank/DDBJ whole genome shotgun (WGS) entry which is preliminary data.</text>
</comment>
<name>A0A3S0Q1Q0_9GAMM</name>
<feature type="compositionally biased region" description="Basic residues" evidence="1">
    <location>
        <begin position="64"/>
        <end position="79"/>
    </location>
</feature>
<feature type="compositionally biased region" description="Low complexity" evidence="1">
    <location>
        <begin position="114"/>
        <end position="125"/>
    </location>
</feature>
<feature type="compositionally biased region" description="Polar residues" evidence="1">
    <location>
        <begin position="1"/>
        <end position="11"/>
    </location>
</feature>
<organism evidence="2">
    <name type="scientific">Billgrantia gudaonensis</name>
    <dbReference type="NCBI Taxonomy" id="376427"/>
    <lineage>
        <taxon>Bacteria</taxon>
        <taxon>Pseudomonadati</taxon>
        <taxon>Pseudomonadota</taxon>
        <taxon>Gammaproteobacteria</taxon>
        <taxon>Oceanospirillales</taxon>
        <taxon>Halomonadaceae</taxon>
        <taxon>Billgrantia</taxon>
    </lineage>
</organism>
<gene>
    <name evidence="2" type="ORF">DSL92_00175</name>
</gene>
<feature type="region of interest" description="Disordered" evidence="1">
    <location>
        <begin position="1"/>
        <end position="139"/>
    </location>
</feature>
<accession>A0A3S0Q1Q0</accession>
<evidence type="ECO:0000256" key="1">
    <source>
        <dbReference type="SAM" id="MobiDB-lite"/>
    </source>
</evidence>
<feature type="compositionally biased region" description="Basic and acidic residues" evidence="1">
    <location>
        <begin position="12"/>
        <end position="29"/>
    </location>
</feature>
<protein>
    <submittedName>
        <fullName evidence="2">Uncharacterized protein</fullName>
    </submittedName>
</protein>
<reference evidence="2" key="1">
    <citation type="submission" date="2018-12" db="EMBL/GenBank/DDBJ databases">
        <authorList>
            <person name="Jadhav K."/>
            <person name="Kushwaha B."/>
            <person name="Jadhav I."/>
        </authorList>
    </citation>
    <scope>NUCLEOTIDE SEQUENCE [LARGE SCALE GENOMIC DNA]</scope>
    <source>
        <strain evidence="2">SBS 10</strain>
    </source>
</reference>
<evidence type="ECO:0000313" key="2">
    <source>
        <dbReference type="EMBL" id="RUA23240.1"/>
    </source>
</evidence>
<sequence>MPNDAQRWSNEAQHRERLAQEEQLHESAEARLMGLLDEARQERQTVEKAPANANSSHAWMHCRSSSRRRAALLPRRKSAIGKASAQSCRRAGRDSPARTGSTAGAGRRAEVPARRTGTAPTRARGSAQPLAVANASTRR</sequence>
<feature type="compositionally biased region" description="Basic and acidic residues" evidence="1">
    <location>
        <begin position="37"/>
        <end position="46"/>
    </location>
</feature>
<dbReference type="EMBL" id="RXHI01000001">
    <property type="protein sequence ID" value="RUA23240.1"/>
    <property type="molecule type" value="Genomic_DNA"/>
</dbReference>
<dbReference type="AlphaFoldDB" id="A0A3S0Q1Q0"/>
<proteinExistence type="predicted"/>